<dbReference type="GO" id="GO:0006644">
    <property type="term" value="P:phospholipid metabolic process"/>
    <property type="evidence" value="ECO:0007669"/>
    <property type="project" value="InterPro"/>
</dbReference>
<organism evidence="3">
    <name type="scientific">Anoplophora glabripennis</name>
    <name type="common">Asian longhorn beetle</name>
    <name type="synonym">Anoplophora nobilis</name>
    <dbReference type="NCBI Taxonomy" id="217634"/>
    <lineage>
        <taxon>Eukaryota</taxon>
        <taxon>Metazoa</taxon>
        <taxon>Ecdysozoa</taxon>
        <taxon>Arthropoda</taxon>
        <taxon>Hexapoda</taxon>
        <taxon>Insecta</taxon>
        <taxon>Pterygota</taxon>
        <taxon>Neoptera</taxon>
        <taxon>Endopterygota</taxon>
        <taxon>Coleoptera</taxon>
        <taxon>Polyphaga</taxon>
        <taxon>Cucujiformia</taxon>
        <taxon>Chrysomeloidea</taxon>
        <taxon>Cerambycidae</taxon>
        <taxon>Lamiinae</taxon>
        <taxon>Lamiini</taxon>
        <taxon>Anoplophora</taxon>
    </lineage>
</organism>
<dbReference type="GO" id="GO:0050482">
    <property type="term" value="P:arachidonate secretion"/>
    <property type="evidence" value="ECO:0007669"/>
    <property type="project" value="InterPro"/>
</dbReference>
<dbReference type="Pfam" id="PF08398">
    <property type="entry name" value="Phospholip_A2_4"/>
    <property type="match status" value="1"/>
</dbReference>
<dbReference type="Gene3D" id="1.20.90.10">
    <property type="entry name" value="Phospholipase A2 domain"/>
    <property type="match status" value="1"/>
</dbReference>
<feature type="region of interest" description="Disordered" evidence="1">
    <location>
        <begin position="157"/>
        <end position="176"/>
    </location>
</feature>
<dbReference type="AlphaFoldDB" id="V5G4N8"/>
<accession>V5G4N8</accession>
<evidence type="ECO:0000259" key="2">
    <source>
        <dbReference type="Pfam" id="PF08398"/>
    </source>
</evidence>
<dbReference type="GO" id="GO:0005198">
    <property type="term" value="F:structural molecule activity"/>
    <property type="evidence" value="ECO:0007669"/>
    <property type="project" value="InterPro"/>
</dbReference>
<dbReference type="InterPro" id="IPR036444">
    <property type="entry name" value="PLipase_A2_dom_sf"/>
</dbReference>
<dbReference type="EMBL" id="GALX01003481">
    <property type="protein sequence ID" value="JAB64985.1"/>
    <property type="molecule type" value="Transcribed_RNA"/>
</dbReference>
<feature type="domain" description="Phospholipase A2-like" evidence="2">
    <location>
        <begin position="20"/>
        <end position="83"/>
    </location>
</feature>
<feature type="compositionally biased region" description="Basic residues" evidence="1">
    <location>
        <begin position="166"/>
        <end position="176"/>
    </location>
</feature>
<sequence>MNYQSGEGILDKTLYAIPYELHIPGYQFCGPNTKLEERLQRGEKGINGLDSSCKDHDIAYSQSDNLKFRHEADRILAKQAWKRFHAKDANWKEKIAALGVTAAMKTKVKLGMGLSTKQKHCNVVLNRCERELVKAKRSIDNCLVTVSEQKTKLNYNNSKTSDRKKAATKRKNSKKCEKKKIQDVSVMMVNDDNVEGNHQLGIRKPVKRKLNSGKNMYDKKKIKLTSNIQPKLSASRKRKLSIDVNDHDDDDDDHVSNKKN</sequence>
<name>V5G4N8_ANOGL</name>
<protein>
    <recommendedName>
        <fullName evidence="2">Phospholipase A2-like domain-containing protein</fullName>
    </recommendedName>
</protein>
<dbReference type="InterPro" id="IPR013607">
    <property type="entry name" value="Phospholipase_A2-like"/>
</dbReference>
<evidence type="ECO:0000313" key="3">
    <source>
        <dbReference type="EMBL" id="JAB64985.1"/>
    </source>
</evidence>
<evidence type="ECO:0000256" key="1">
    <source>
        <dbReference type="SAM" id="MobiDB-lite"/>
    </source>
</evidence>
<reference evidence="3" key="1">
    <citation type="submission" date="2013-07" db="EMBL/GenBank/DDBJ databases">
        <title>Midgut Transcriptome Profiling of Anoplphora glabripennis, a Lignocellulose Degrading, Wood-Boring Cerambycid.</title>
        <authorList>
            <person name="Scully E.D."/>
            <person name="Hoover K."/>
            <person name="Carlson J.E."/>
            <person name="Tien M."/>
            <person name="Geib S.M."/>
        </authorList>
    </citation>
    <scope>NUCLEOTIDE SEQUENCE</scope>
</reference>
<feature type="region of interest" description="Disordered" evidence="1">
    <location>
        <begin position="213"/>
        <end position="260"/>
    </location>
</feature>
<dbReference type="GO" id="GO:0004623">
    <property type="term" value="F:phospholipase A2 activity"/>
    <property type="evidence" value="ECO:0007669"/>
    <property type="project" value="InterPro"/>
</dbReference>
<proteinExistence type="predicted"/>